<accession>A0A6A6T8Q6</accession>
<dbReference type="GO" id="GO:0000981">
    <property type="term" value="F:DNA-binding transcription factor activity, RNA polymerase II-specific"/>
    <property type="evidence" value="ECO:0007669"/>
    <property type="project" value="TreeGrafter"/>
</dbReference>
<organism evidence="10 11">
    <name type="scientific">Lophiostoma macrostomum CBS 122681</name>
    <dbReference type="NCBI Taxonomy" id="1314788"/>
    <lineage>
        <taxon>Eukaryota</taxon>
        <taxon>Fungi</taxon>
        <taxon>Dikarya</taxon>
        <taxon>Ascomycota</taxon>
        <taxon>Pezizomycotina</taxon>
        <taxon>Dothideomycetes</taxon>
        <taxon>Pleosporomycetidae</taxon>
        <taxon>Pleosporales</taxon>
        <taxon>Lophiostomataceae</taxon>
        <taxon>Lophiostoma</taxon>
    </lineage>
</organism>
<evidence type="ECO:0000256" key="5">
    <source>
        <dbReference type="ARBA" id="ARBA00023015"/>
    </source>
</evidence>
<gene>
    <name evidence="10" type="ORF">K491DRAFT_599334</name>
</gene>
<evidence type="ECO:0000256" key="1">
    <source>
        <dbReference type="ARBA" id="ARBA00004123"/>
    </source>
</evidence>
<keyword evidence="5" id="KW-0805">Transcription regulation</keyword>
<protein>
    <recommendedName>
        <fullName evidence="9">Copper-fist domain-containing protein</fullName>
    </recommendedName>
</protein>
<dbReference type="InterPro" id="IPR036395">
    <property type="entry name" value="Cu_fist_DNA-bd_dom_sf"/>
</dbReference>
<keyword evidence="4" id="KW-0186">Copper</keyword>
<dbReference type="GO" id="GO:0006878">
    <property type="term" value="P:intracellular copper ion homeostasis"/>
    <property type="evidence" value="ECO:0007669"/>
    <property type="project" value="TreeGrafter"/>
</dbReference>
<feature type="compositionally biased region" description="Basic and acidic residues" evidence="8">
    <location>
        <begin position="58"/>
        <end position="78"/>
    </location>
</feature>
<feature type="region of interest" description="Disordered" evidence="8">
    <location>
        <begin position="329"/>
        <end position="361"/>
    </location>
</feature>
<evidence type="ECO:0000256" key="2">
    <source>
        <dbReference type="ARBA" id="ARBA00022723"/>
    </source>
</evidence>
<feature type="compositionally biased region" description="Polar residues" evidence="8">
    <location>
        <begin position="336"/>
        <end position="361"/>
    </location>
</feature>
<dbReference type="SUPFAM" id="SSF57879">
    <property type="entry name" value="Zinc domain conserved in yeast copper-regulated transcription factors"/>
    <property type="match status" value="1"/>
</dbReference>
<sequence length="491" mass="52896">MPVIDGEKWACASCIKGHRVSGCIHHDRELHHINPKGRPVKQCEHCRGARKSKSHHAKCDCGEKKDKDKHKDKGDAKGELMLGDSIDDGSNEGADTDSRCCCHSGAKCICGVKKEGLELKLDTGRQTLHSARAKPKLTSTHSESTLTVFANGHHKPCHRNNNSAHVSGLPYKIGRPHTLHGSAAFSSFTQCNTFGQPDTPAQRSMDTLSLSNNDFYTFLGSGGQRSVTSLPLADNFDGTGLQESIFTPQTTTFGHDGNSPSESQLSDNVSAQWPWASTVAPVNRNYGFGSLSTSPSQDCLPNLENDWAIPSAGLSNPIWSAGDLPLDPSKLSDSLTQPISHSGESNKHSNPGLTSASSSHSEIGEPILFGDLEIRNPQSAVSESLFWEDNPVFRSATSAPSDVVPTPTSMPMYVDETQPLKHTNIVPTTLAPTTSADLSASYFATDFGEPSAIAMPNNVEDVMSNDPWLMNPNADLFNGPTDFDSPFSNWI</sequence>
<evidence type="ECO:0000256" key="8">
    <source>
        <dbReference type="SAM" id="MobiDB-lite"/>
    </source>
</evidence>
<dbReference type="SMART" id="SM00412">
    <property type="entry name" value="Cu_FIST"/>
    <property type="match status" value="1"/>
</dbReference>
<evidence type="ECO:0000256" key="6">
    <source>
        <dbReference type="ARBA" id="ARBA00023163"/>
    </source>
</evidence>
<keyword evidence="3" id="KW-0862">Zinc</keyword>
<feature type="region of interest" description="Disordered" evidence="8">
    <location>
        <begin position="58"/>
        <end position="91"/>
    </location>
</feature>
<name>A0A6A6T8Q6_9PLEO</name>
<dbReference type="PANTHER" id="PTHR28088">
    <property type="entry name" value="TRANSCRIPTIONAL ACTIVATOR HAA1-RELATED"/>
    <property type="match status" value="1"/>
</dbReference>
<dbReference type="Pfam" id="PF00649">
    <property type="entry name" value="Copper-fist"/>
    <property type="match status" value="1"/>
</dbReference>
<dbReference type="FunFam" id="3.90.430.10:FF:000001">
    <property type="entry name" value="Copper fist DNA-binding protein"/>
    <property type="match status" value="1"/>
</dbReference>
<keyword evidence="7" id="KW-0539">Nucleus</keyword>
<dbReference type="EMBL" id="MU004352">
    <property type="protein sequence ID" value="KAF2655238.1"/>
    <property type="molecule type" value="Genomic_DNA"/>
</dbReference>
<dbReference type="InterPro" id="IPR051763">
    <property type="entry name" value="Copper_Homeo_Regul"/>
</dbReference>
<evidence type="ECO:0000256" key="4">
    <source>
        <dbReference type="ARBA" id="ARBA00023008"/>
    </source>
</evidence>
<keyword evidence="6" id="KW-0804">Transcription</keyword>
<comment type="subcellular location">
    <subcellularLocation>
        <location evidence="1">Nucleus</location>
    </subcellularLocation>
</comment>
<dbReference type="InterPro" id="IPR001083">
    <property type="entry name" value="Cu_fist_DNA-bd_dom"/>
</dbReference>
<proteinExistence type="predicted"/>
<evidence type="ECO:0000256" key="7">
    <source>
        <dbReference type="ARBA" id="ARBA00023242"/>
    </source>
</evidence>
<evidence type="ECO:0000313" key="10">
    <source>
        <dbReference type="EMBL" id="KAF2655238.1"/>
    </source>
</evidence>
<keyword evidence="11" id="KW-1185">Reference proteome</keyword>
<dbReference type="GO" id="GO:0000978">
    <property type="term" value="F:RNA polymerase II cis-regulatory region sequence-specific DNA binding"/>
    <property type="evidence" value="ECO:0007669"/>
    <property type="project" value="TreeGrafter"/>
</dbReference>
<dbReference type="GO" id="GO:0005507">
    <property type="term" value="F:copper ion binding"/>
    <property type="evidence" value="ECO:0007669"/>
    <property type="project" value="InterPro"/>
</dbReference>
<dbReference type="Gene3D" id="3.90.430.10">
    <property type="entry name" value="Copper fist DNA-binding domain"/>
    <property type="match status" value="1"/>
</dbReference>
<dbReference type="GO" id="GO:0006879">
    <property type="term" value="P:intracellular iron ion homeostasis"/>
    <property type="evidence" value="ECO:0007669"/>
    <property type="project" value="TreeGrafter"/>
</dbReference>
<dbReference type="GO" id="GO:0005634">
    <property type="term" value="C:nucleus"/>
    <property type="evidence" value="ECO:0007669"/>
    <property type="project" value="UniProtKB-SubCell"/>
</dbReference>
<dbReference type="SMART" id="SM01090">
    <property type="entry name" value="Copper-fist"/>
    <property type="match status" value="1"/>
</dbReference>
<dbReference type="PRINTS" id="PR00617">
    <property type="entry name" value="COPPERFIST"/>
</dbReference>
<evidence type="ECO:0000256" key="3">
    <source>
        <dbReference type="ARBA" id="ARBA00022833"/>
    </source>
</evidence>
<keyword evidence="2" id="KW-0479">Metal-binding</keyword>
<dbReference type="GO" id="GO:0045944">
    <property type="term" value="P:positive regulation of transcription by RNA polymerase II"/>
    <property type="evidence" value="ECO:0007669"/>
    <property type="project" value="TreeGrafter"/>
</dbReference>
<dbReference type="PANTHER" id="PTHR28088:SF5">
    <property type="entry name" value="TRANSCRIPTIONAL ACTIVATOR HAA1-RELATED"/>
    <property type="match status" value="1"/>
</dbReference>
<evidence type="ECO:0000259" key="9">
    <source>
        <dbReference type="PROSITE" id="PS50073"/>
    </source>
</evidence>
<reference evidence="10" key="1">
    <citation type="journal article" date="2020" name="Stud. Mycol.">
        <title>101 Dothideomycetes genomes: a test case for predicting lifestyles and emergence of pathogens.</title>
        <authorList>
            <person name="Haridas S."/>
            <person name="Albert R."/>
            <person name="Binder M."/>
            <person name="Bloem J."/>
            <person name="Labutti K."/>
            <person name="Salamov A."/>
            <person name="Andreopoulos B."/>
            <person name="Baker S."/>
            <person name="Barry K."/>
            <person name="Bills G."/>
            <person name="Bluhm B."/>
            <person name="Cannon C."/>
            <person name="Castanera R."/>
            <person name="Culley D."/>
            <person name="Daum C."/>
            <person name="Ezra D."/>
            <person name="Gonzalez J."/>
            <person name="Henrissat B."/>
            <person name="Kuo A."/>
            <person name="Liang C."/>
            <person name="Lipzen A."/>
            <person name="Lutzoni F."/>
            <person name="Magnuson J."/>
            <person name="Mondo S."/>
            <person name="Nolan M."/>
            <person name="Ohm R."/>
            <person name="Pangilinan J."/>
            <person name="Park H.-J."/>
            <person name="Ramirez L."/>
            <person name="Alfaro M."/>
            <person name="Sun H."/>
            <person name="Tritt A."/>
            <person name="Yoshinaga Y."/>
            <person name="Zwiers L.-H."/>
            <person name="Turgeon B."/>
            <person name="Goodwin S."/>
            <person name="Spatafora J."/>
            <person name="Crous P."/>
            <person name="Grigoriev I."/>
        </authorList>
    </citation>
    <scope>NUCLEOTIDE SEQUENCE</scope>
    <source>
        <strain evidence="10">CBS 122681</strain>
    </source>
</reference>
<dbReference type="Proteomes" id="UP000799324">
    <property type="component" value="Unassembled WGS sequence"/>
</dbReference>
<dbReference type="AlphaFoldDB" id="A0A6A6T8Q6"/>
<dbReference type="PROSITE" id="PS50073">
    <property type="entry name" value="COPPER_FIST_2"/>
    <property type="match status" value="1"/>
</dbReference>
<feature type="region of interest" description="Disordered" evidence="8">
    <location>
        <begin position="248"/>
        <end position="269"/>
    </location>
</feature>
<evidence type="ECO:0000313" key="11">
    <source>
        <dbReference type="Proteomes" id="UP000799324"/>
    </source>
</evidence>
<feature type="domain" description="Copper-fist" evidence="9">
    <location>
        <begin position="1"/>
        <end position="40"/>
    </location>
</feature>
<dbReference type="OrthoDB" id="5600085at2759"/>